<feature type="transmembrane region" description="Helical" evidence="1">
    <location>
        <begin position="177"/>
        <end position="196"/>
    </location>
</feature>
<dbReference type="InterPro" id="IPR036938">
    <property type="entry name" value="PAP2/HPO_sf"/>
</dbReference>
<protein>
    <submittedName>
        <fullName evidence="3">Phosphoesterase</fullName>
    </submittedName>
</protein>
<feature type="transmembrane region" description="Helical" evidence="1">
    <location>
        <begin position="202"/>
        <end position="224"/>
    </location>
</feature>
<dbReference type="Gene3D" id="1.20.144.10">
    <property type="entry name" value="Phosphatidic acid phosphatase type 2/haloperoxidase"/>
    <property type="match status" value="1"/>
</dbReference>
<dbReference type="AlphaFoldDB" id="A0A2S9SLI6"/>
<name>A0A2S9SLI6_9BACT</name>
<dbReference type="Proteomes" id="UP000238649">
    <property type="component" value="Unassembled WGS sequence"/>
</dbReference>
<dbReference type="EMBL" id="NXGH01000044">
    <property type="protein sequence ID" value="PRM87422.1"/>
    <property type="molecule type" value="Genomic_DNA"/>
</dbReference>
<evidence type="ECO:0000313" key="3">
    <source>
        <dbReference type="EMBL" id="PRM87422.1"/>
    </source>
</evidence>
<evidence type="ECO:0000259" key="2">
    <source>
        <dbReference type="Pfam" id="PF01569"/>
    </source>
</evidence>
<dbReference type="InterPro" id="IPR000326">
    <property type="entry name" value="PAP2/HPO"/>
</dbReference>
<dbReference type="OrthoDB" id="7348799at2"/>
<dbReference type="CDD" id="cd03396">
    <property type="entry name" value="PAP2_like_6"/>
    <property type="match status" value="1"/>
</dbReference>
<dbReference type="RefSeq" id="WP_105912574.1">
    <property type="nucleotide sequence ID" value="NZ_NXGH01000044.1"/>
</dbReference>
<feature type="transmembrane region" description="Helical" evidence="1">
    <location>
        <begin position="65"/>
        <end position="82"/>
    </location>
</feature>
<feature type="transmembrane region" description="Helical" evidence="1">
    <location>
        <begin position="94"/>
        <end position="111"/>
    </location>
</feature>
<dbReference type="SUPFAM" id="SSF48317">
    <property type="entry name" value="Acid phosphatase/Vanadium-dependent haloperoxidase"/>
    <property type="match status" value="1"/>
</dbReference>
<accession>A0A2S9SLI6</accession>
<evidence type="ECO:0000256" key="1">
    <source>
        <dbReference type="SAM" id="Phobius"/>
    </source>
</evidence>
<gene>
    <name evidence="3" type="ORF">CJ671_10085</name>
</gene>
<sequence length="234" mass="26898">MKLEKKNKQIIFTAFLFWAVILIFQFTDFDIKFQSLFYNFETKSWILSKDNYLADLIFYSGFKKIFIIFASTILLLCILSFFKRSTILEKYKKGLLIVCLSTILVPSLASLKSVTNVPCPVDIIEFGGDFIDVKILESYPKDYIQEKKQRCWPAGHATMGFSLMALYFLFKKPRNQKIALAFGITVGVLTGGYKILIGDHFLSHTLVTMILACLVILIIHKLIIKENFEKSTKI</sequence>
<organism evidence="3 4">
    <name type="scientific">Aliarcobacter cryaerophilus</name>
    <dbReference type="NCBI Taxonomy" id="28198"/>
    <lineage>
        <taxon>Bacteria</taxon>
        <taxon>Pseudomonadati</taxon>
        <taxon>Campylobacterota</taxon>
        <taxon>Epsilonproteobacteria</taxon>
        <taxon>Campylobacterales</taxon>
        <taxon>Arcobacteraceae</taxon>
        <taxon>Aliarcobacter</taxon>
    </lineage>
</organism>
<reference evidence="3 4" key="1">
    <citation type="submission" date="2017-09" db="EMBL/GenBank/DDBJ databases">
        <title>Reassesment of A. cryaerophilus.</title>
        <authorList>
            <person name="Perez-Cataluna A."/>
            <person name="Collado L."/>
            <person name="Salgado O."/>
            <person name="Lefinanco V."/>
            <person name="Figueras M.J."/>
        </authorList>
    </citation>
    <scope>NUCLEOTIDE SEQUENCE [LARGE SCALE GENOMIC DNA]</scope>
    <source>
        <strain evidence="3 4">LMG 9871</strain>
    </source>
</reference>
<comment type="caution">
    <text evidence="3">The sequence shown here is derived from an EMBL/GenBank/DDBJ whole genome shotgun (WGS) entry which is preliminary data.</text>
</comment>
<dbReference type="Pfam" id="PF01569">
    <property type="entry name" value="PAP2"/>
    <property type="match status" value="1"/>
</dbReference>
<keyword evidence="1" id="KW-0472">Membrane</keyword>
<feature type="transmembrane region" description="Helical" evidence="1">
    <location>
        <begin position="152"/>
        <end position="170"/>
    </location>
</feature>
<keyword evidence="1" id="KW-0812">Transmembrane</keyword>
<keyword evidence="1" id="KW-1133">Transmembrane helix</keyword>
<feature type="transmembrane region" description="Helical" evidence="1">
    <location>
        <begin position="9"/>
        <end position="27"/>
    </location>
</feature>
<proteinExistence type="predicted"/>
<feature type="domain" description="Phosphatidic acid phosphatase type 2/haloperoxidase" evidence="2">
    <location>
        <begin position="95"/>
        <end position="224"/>
    </location>
</feature>
<evidence type="ECO:0000313" key="4">
    <source>
        <dbReference type="Proteomes" id="UP000238649"/>
    </source>
</evidence>